<accession>A0A8H7TTX3</accession>
<name>A0A8H7TTX3_BIOOC</name>
<reference evidence="1" key="1">
    <citation type="submission" date="2020-10" db="EMBL/GenBank/DDBJ databases">
        <title>High-Quality Genome Resource of Clonostachys rosea strain S41 by Oxford Nanopore Long-Read Sequencing.</title>
        <authorList>
            <person name="Wang H."/>
        </authorList>
    </citation>
    <scope>NUCLEOTIDE SEQUENCE</scope>
    <source>
        <strain evidence="1">S41</strain>
    </source>
</reference>
<proteinExistence type="predicted"/>
<evidence type="ECO:0000313" key="2">
    <source>
        <dbReference type="Proteomes" id="UP000616885"/>
    </source>
</evidence>
<organism evidence="1 2">
    <name type="scientific">Bionectria ochroleuca</name>
    <name type="common">Gliocladium roseum</name>
    <dbReference type="NCBI Taxonomy" id="29856"/>
    <lineage>
        <taxon>Eukaryota</taxon>
        <taxon>Fungi</taxon>
        <taxon>Dikarya</taxon>
        <taxon>Ascomycota</taxon>
        <taxon>Pezizomycotina</taxon>
        <taxon>Sordariomycetes</taxon>
        <taxon>Hypocreomycetidae</taxon>
        <taxon>Hypocreales</taxon>
        <taxon>Bionectriaceae</taxon>
        <taxon>Clonostachys</taxon>
    </lineage>
</organism>
<dbReference type="Proteomes" id="UP000616885">
    <property type="component" value="Unassembled WGS sequence"/>
</dbReference>
<protein>
    <submittedName>
        <fullName evidence="1">Uncharacterized protein</fullName>
    </submittedName>
</protein>
<dbReference type="EMBL" id="JADCTT010000002">
    <property type="protein sequence ID" value="KAF9756749.1"/>
    <property type="molecule type" value="Genomic_DNA"/>
</dbReference>
<sequence>MAASNIPEWLRHLSPDIILESSQTRHSFLSGSDPGVQKFREAKSLLSSLLIRGPSCWTKAHIVISANLPNWCSEKARPETSKHTCLEICWAHEPILTEEHTPRATEIEGWQRTKAHGTLSAGTPFN</sequence>
<evidence type="ECO:0000313" key="1">
    <source>
        <dbReference type="EMBL" id="KAF9756749.1"/>
    </source>
</evidence>
<comment type="caution">
    <text evidence="1">The sequence shown here is derived from an EMBL/GenBank/DDBJ whole genome shotgun (WGS) entry which is preliminary data.</text>
</comment>
<gene>
    <name evidence="1" type="ORF">IM811_007693</name>
</gene>
<dbReference type="AlphaFoldDB" id="A0A8H7TTX3"/>